<dbReference type="Proteomes" id="UP000265080">
    <property type="component" value="Chromosome 4"/>
</dbReference>
<feature type="transmembrane region" description="Helical" evidence="1">
    <location>
        <begin position="20"/>
        <end position="43"/>
    </location>
</feature>
<dbReference type="OMA" id="FCHIVVL"/>
<reference evidence="2" key="2">
    <citation type="submission" date="2025-08" db="UniProtKB">
        <authorList>
            <consortium name="Ensembl"/>
        </authorList>
    </citation>
    <scope>IDENTIFICATION</scope>
</reference>
<accession>A0A3P8RRV5</accession>
<keyword evidence="1" id="KW-0472">Membrane</keyword>
<reference evidence="2 3" key="1">
    <citation type="submission" date="2018-03" db="EMBL/GenBank/DDBJ databases">
        <title>Finding Nemo's genes: A chromosome-scale reference assembly of the genome of the orange clownfish Amphiprion percula.</title>
        <authorList>
            <person name="Lehmann R."/>
        </authorList>
    </citation>
    <scope>NUCLEOTIDE SEQUENCE</scope>
</reference>
<evidence type="ECO:0000256" key="1">
    <source>
        <dbReference type="SAM" id="Phobius"/>
    </source>
</evidence>
<name>A0A3P8RRV5_AMPPE</name>
<dbReference type="GeneTree" id="ENSGT00940000181238"/>
<evidence type="ECO:0000313" key="2">
    <source>
        <dbReference type="Ensembl" id="ENSAPEP00000002290.1"/>
    </source>
</evidence>
<protein>
    <submittedName>
        <fullName evidence="2">Uncharacterized protein</fullName>
    </submittedName>
</protein>
<organism evidence="2 3">
    <name type="scientific">Amphiprion percula</name>
    <name type="common">Orange clownfish</name>
    <name type="synonym">Lutjanus percula</name>
    <dbReference type="NCBI Taxonomy" id="161767"/>
    <lineage>
        <taxon>Eukaryota</taxon>
        <taxon>Metazoa</taxon>
        <taxon>Chordata</taxon>
        <taxon>Craniata</taxon>
        <taxon>Vertebrata</taxon>
        <taxon>Euteleostomi</taxon>
        <taxon>Actinopterygii</taxon>
        <taxon>Neopterygii</taxon>
        <taxon>Teleostei</taxon>
        <taxon>Neoteleostei</taxon>
        <taxon>Acanthomorphata</taxon>
        <taxon>Ovalentaria</taxon>
        <taxon>Pomacentridae</taxon>
        <taxon>Amphiprion</taxon>
    </lineage>
</organism>
<sequence length="94" mass="11339">MTNYLFLSPTSYFSEVRWLLLLKISLVAFIFCHIVVLLIFFFLRLDELRHRLIPMYTYDPAEEQDDWGNAGRDNEEELTHMKWDNQSNLSLAWH</sequence>
<evidence type="ECO:0000313" key="3">
    <source>
        <dbReference type="Proteomes" id="UP000265080"/>
    </source>
</evidence>
<keyword evidence="1" id="KW-0812">Transmembrane</keyword>
<keyword evidence="3" id="KW-1185">Reference proteome</keyword>
<reference evidence="2" key="3">
    <citation type="submission" date="2025-09" db="UniProtKB">
        <authorList>
            <consortium name="Ensembl"/>
        </authorList>
    </citation>
    <scope>IDENTIFICATION</scope>
</reference>
<keyword evidence="1" id="KW-1133">Transmembrane helix</keyword>
<dbReference type="AlphaFoldDB" id="A0A3P8RRV5"/>
<proteinExistence type="predicted"/>
<dbReference type="Ensembl" id="ENSAPET00000002343.1">
    <property type="protein sequence ID" value="ENSAPEP00000002290.1"/>
    <property type="gene ID" value="ENSAPEG00000001674.1"/>
</dbReference>